<evidence type="ECO:0000313" key="1">
    <source>
        <dbReference type="EMBL" id="OBQ44326.1"/>
    </source>
</evidence>
<reference evidence="1 2" key="1">
    <citation type="submission" date="2015-09" db="EMBL/GenBank/DDBJ databases">
        <title>Aphanizomenon flos-aquae WA102.</title>
        <authorList>
            <person name="Driscoll C."/>
        </authorList>
    </citation>
    <scope>NUCLEOTIDE SEQUENCE [LARGE SCALE GENOMIC DNA]</scope>
    <source>
        <strain evidence="1">WA102</strain>
    </source>
</reference>
<dbReference type="Proteomes" id="UP000092093">
    <property type="component" value="Unassembled WGS sequence"/>
</dbReference>
<dbReference type="AlphaFoldDB" id="A0A1B7X4N3"/>
<protein>
    <submittedName>
        <fullName evidence="1">Nucleic acid-binding protein</fullName>
    </submittedName>
</protein>
<sequence length="167" mass="18916">MVIISDTSVITNLISIEHIFLLQALYEKVIIPQAVYEELSRCHPLFLSELQAEKSPFLEVKTVKDKNKVYELKQQAKLDDGESEAIVLALELKTDLLLIDERRGRAEAQRLGIRITGLLGVLLEGKTRGFVVAVKPLMNKLIENSTFWISPLLYDKILLLAQEKEGE</sequence>
<dbReference type="PANTHER" id="PTHR39550:SF1">
    <property type="entry name" value="SLL0658 PROTEIN"/>
    <property type="match status" value="1"/>
</dbReference>
<dbReference type="Pfam" id="PF11848">
    <property type="entry name" value="DUF3368"/>
    <property type="match status" value="1"/>
</dbReference>
<accession>A0A1B7X4N3</accession>
<comment type="caution">
    <text evidence="1">The sequence shown here is derived from an EMBL/GenBank/DDBJ whole genome shotgun (WGS) entry which is preliminary data.</text>
</comment>
<name>A0A1B7X4N3_APHFL</name>
<evidence type="ECO:0000313" key="2">
    <source>
        <dbReference type="Proteomes" id="UP000092093"/>
    </source>
</evidence>
<gene>
    <name evidence="1" type="ORF">AN484_07615</name>
</gene>
<dbReference type="EMBL" id="LJOW01000025">
    <property type="protein sequence ID" value="OBQ44326.1"/>
    <property type="molecule type" value="Genomic_DNA"/>
</dbReference>
<dbReference type="PANTHER" id="PTHR39550">
    <property type="entry name" value="SLL0658 PROTEIN"/>
    <property type="match status" value="1"/>
</dbReference>
<organism evidence="1 2">
    <name type="scientific">Aphanizomenon flos-aquae WA102</name>
    <dbReference type="NCBI Taxonomy" id="1710896"/>
    <lineage>
        <taxon>Bacteria</taxon>
        <taxon>Bacillati</taxon>
        <taxon>Cyanobacteriota</taxon>
        <taxon>Cyanophyceae</taxon>
        <taxon>Nostocales</taxon>
        <taxon>Aphanizomenonaceae</taxon>
        <taxon>Aphanizomenon</taxon>
    </lineage>
</organism>
<dbReference type="PATRIC" id="fig|1710896.3.peg.4799"/>
<proteinExistence type="predicted"/>
<dbReference type="InterPro" id="IPR021799">
    <property type="entry name" value="PIN-like_prokaryotic"/>
</dbReference>